<dbReference type="EMBL" id="KI285933">
    <property type="protein sequence ID" value="ESA11493.1"/>
    <property type="molecule type" value="Genomic_DNA"/>
</dbReference>
<accession>U9TYV8</accession>
<evidence type="ECO:0000313" key="2">
    <source>
        <dbReference type="EMBL" id="ESA11493.1"/>
    </source>
</evidence>
<feature type="region of interest" description="Disordered" evidence="1">
    <location>
        <begin position="699"/>
        <end position="720"/>
    </location>
</feature>
<proteinExistence type="predicted"/>
<feature type="region of interest" description="Disordered" evidence="1">
    <location>
        <begin position="185"/>
        <end position="212"/>
    </location>
</feature>
<feature type="compositionally biased region" description="Low complexity" evidence="1">
    <location>
        <begin position="528"/>
        <end position="543"/>
    </location>
</feature>
<feature type="compositionally biased region" description="Basic residues" evidence="1">
    <location>
        <begin position="863"/>
        <end position="873"/>
    </location>
</feature>
<feature type="region of interest" description="Disordered" evidence="1">
    <location>
        <begin position="844"/>
        <end position="935"/>
    </location>
</feature>
<feature type="region of interest" description="Disordered" evidence="1">
    <location>
        <begin position="960"/>
        <end position="997"/>
    </location>
</feature>
<reference evidence="2" key="1">
    <citation type="submission" date="2013-07" db="EMBL/GenBank/DDBJ databases">
        <title>The genome of an arbuscular mycorrhizal fungus provides insights into the evolution of the oldest plant symbiosis.</title>
        <authorList>
            <consortium name="DOE Joint Genome Institute"/>
            <person name="Tisserant E."/>
            <person name="Malbreil M."/>
            <person name="Kuo A."/>
            <person name="Kohler A."/>
            <person name="Symeonidi A."/>
            <person name="Balestrini R."/>
            <person name="Charron P."/>
            <person name="Duensing N."/>
            <person name="Frei-dit-Frey N."/>
            <person name="Gianinazzi-Pearson V."/>
            <person name="Gilbert B."/>
            <person name="Handa Y."/>
            <person name="Hijri M."/>
            <person name="Kaul R."/>
            <person name="Kawaguchi M."/>
            <person name="Krajinski F."/>
            <person name="Lammers P."/>
            <person name="Lapierre D."/>
            <person name="Masclaux F.G."/>
            <person name="Murat C."/>
            <person name="Morin E."/>
            <person name="Ndikumana S."/>
            <person name="Pagni M."/>
            <person name="Petitpierre D."/>
            <person name="Requena N."/>
            <person name="Rosikiewicz P."/>
            <person name="Riley R."/>
            <person name="Saito K."/>
            <person name="San Clemente H."/>
            <person name="Shapiro H."/>
            <person name="van Tuinen D."/>
            <person name="Becard G."/>
            <person name="Bonfante P."/>
            <person name="Paszkowski U."/>
            <person name="Shachar-Hill Y."/>
            <person name="Young J.P."/>
            <person name="Sanders I.R."/>
            <person name="Henrissat B."/>
            <person name="Rensing S.A."/>
            <person name="Grigoriev I.V."/>
            <person name="Corradi N."/>
            <person name="Roux C."/>
            <person name="Martin F."/>
        </authorList>
    </citation>
    <scope>NUCLEOTIDE SEQUENCE</scope>
    <source>
        <strain evidence="2">DAOM 197198</strain>
    </source>
</reference>
<dbReference type="HOGENOM" id="CLU_300369_0_0_1"/>
<dbReference type="VEuPathDB" id="FungiDB:RhiirFUN_013455"/>
<feature type="compositionally biased region" description="Polar residues" evidence="1">
    <location>
        <begin position="380"/>
        <end position="393"/>
    </location>
</feature>
<feature type="compositionally biased region" description="Low complexity" evidence="1">
    <location>
        <begin position="399"/>
        <end position="444"/>
    </location>
</feature>
<feature type="region of interest" description="Disordered" evidence="1">
    <location>
        <begin position="528"/>
        <end position="598"/>
    </location>
</feature>
<organism evidence="2">
    <name type="scientific">Rhizophagus irregularis (strain DAOM 181602 / DAOM 197198 / MUCL 43194)</name>
    <name type="common">Arbuscular mycorrhizal fungus</name>
    <name type="synonym">Glomus intraradices</name>
    <dbReference type="NCBI Taxonomy" id="747089"/>
    <lineage>
        <taxon>Eukaryota</taxon>
        <taxon>Fungi</taxon>
        <taxon>Fungi incertae sedis</taxon>
        <taxon>Mucoromycota</taxon>
        <taxon>Glomeromycotina</taxon>
        <taxon>Glomeromycetes</taxon>
        <taxon>Glomerales</taxon>
        <taxon>Glomeraceae</taxon>
        <taxon>Rhizophagus</taxon>
    </lineage>
</organism>
<feature type="compositionally biased region" description="Gly residues" evidence="1">
    <location>
        <begin position="975"/>
        <end position="988"/>
    </location>
</feature>
<feature type="compositionally biased region" description="Polar residues" evidence="1">
    <location>
        <begin position="445"/>
        <end position="460"/>
    </location>
</feature>
<feature type="compositionally biased region" description="Low complexity" evidence="1">
    <location>
        <begin position="576"/>
        <end position="598"/>
    </location>
</feature>
<feature type="compositionally biased region" description="Polar residues" evidence="1">
    <location>
        <begin position="711"/>
        <end position="720"/>
    </location>
</feature>
<feature type="compositionally biased region" description="Polar residues" evidence="1">
    <location>
        <begin position="920"/>
        <end position="931"/>
    </location>
</feature>
<feature type="compositionally biased region" description="Basic residues" evidence="1">
    <location>
        <begin position="893"/>
        <end position="909"/>
    </location>
</feature>
<feature type="compositionally biased region" description="Basic and acidic residues" evidence="1">
    <location>
        <begin position="699"/>
        <end position="709"/>
    </location>
</feature>
<dbReference type="AlphaFoldDB" id="U9TYV8"/>
<gene>
    <name evidence="2" type="ORF">GLOINDRAFT_190401</name>
</gene>
<sequence>MGQAQDKLKSNQLEDNLQASSTIEENSVVTESTFTLVASDSNVHHNFSFSSPSIQDSHSQDFTNNSLASSLAGLTIHDNSNSDNKPAASVVQATTVKNIVKENLNGLSKSVDDDDNDVDINKNISQISEDISSKNIGSNSTDLINKKSKEIKSTLADEAEYTIPPAIAEDVLREMLANKPSQDLLEELEPPSVNTNGKGDNSSSKFKGDSVNHEKIGEFSEPTKISVNKNNLLILSGTSDSPFPSKFTFPNIADKNFFVPNFSNPIVTTTTSPSFSFGNPSELSLQNPFQSPSISSSNISTANTLQQKEQQRRVTLQWHPPVLDKFSPVLSSKTPSITMPSSSIWPPSINTTSPTDTQFSNSNLLFPQFTGSFKFDMNSKNNITGTQGSSNIPSPLVHTNNVDSSNDDNNNNNNNNNTIITTTVPISPPSSTTISNTPPILSSTASTSRKGMHSNMGTGRTTTLYVSAKPSIKTVSNTTSNNGNMQAPLLVSPTSTIKKLPMKFGDISISSTALTSATASAKGITISVNNSNSNSNSPSTIQTSPPPRGFIHNATNAPTQRQIKELPRRAKFRPISKGNNPNDENSNNSNNNNINNIGKNESIVNGGFNIKNEMVVTQPSLPVIPPSPLFSFSTPINSEDDDDFDAEEDEGNNVNGHADWLDNANNKKKRKALQTVGGGSTTSGGVGGVMKTLSAKERANPLRRVERRSTQRNNIKSSSNCDSILPFDSKSVNKELDGMRPPQTTFDFSFKSISEKSAAATAASVNAASAKRLAAVSPIQTMNAKNDPFSSSLFLQQSQSTVTTVVVPNNSKKKVSTKRAAPSSALFKTEDVTAVNTNHVHPQFAKSLKSLPPPPPLTTTPKRLPRKKNKKKAQAAVNNSQNIQNQHPPPQHPHQHHNHHHQHNHHPHHQQQDDTSSTSGSVDIQPVTNNNSRRKIKFPEKSGDWICMFCEYKLYYGDGRRSRRRPKNNTNANNGDGGGGFNTSGDGGIAPDKALTT</sequence>
<feature type="region of interest" description="Disordered" evidence="1">
    <location>
        <begin position="380"/>
        <end position="460"/>
    </location>
</feature>
<evidence type="ECO:0000256" key="1">
    <source>
        <dbReference type="SAM" id="MobiDB-lite"/>
    </source>
</evidence>
<feature type="compositionally biased region" description="Polar residues" evidence="1">
    <location>
        <begin position="192"/>
        <end position="205"/>
    </location>
</feature>
<protein>
    <submittedName>
        <fullName evidence="2">Uncharacterized protein</fullName>
    </submittedName>
</protein>
<name>U9TYV8_RHIID</name>